<dbReference type="Proteomes" id="UP000462760">
    <property type="component" value="Unassembled WGS sequence"/>
</dbReference>
<accession>A0A844FHU8</accession>
<name>A0A844FHU8_9FIRM</name>
<sequence length="100" mass="12138">MADIKEDYKKRPEKIMDTVRLFSEKIKELSGNKELTEEEEIVNKLREAFEEWKKKEIYFESVTEPDLIDHAIYEIEASKIKYIYFLKKAKKKDIRIKSYL</sequence>
<dbReference type="InterPro" id="IPR019644">
    <property type="entry name" value="DUF2508"/>
</dbReference>
<evidence type="ECO:0000313" key="5">
    <source>
        <dbReference type="Proteomes" id="UP001108123"/>
    </source>
</evidence>
<evidence type="ECO:0000313" key="2">
    <source>
        <dbReference type="EMBL" id="MCG4565292.1"/>
    </source>
</evidence>
<dbReference type="EMBL" id="JAKNID010000026">
    <property type="protein sequence ID" value="MCG4565292.1"/>
    <property type="molecule type" value="Genomic_DNA"/>
</dbReference>
<reference evidence="3 4" key="1">
    <citation type="submission" date="2019-08" db="EMBL/GenBank/DDBJ databases">
        <title>In-depth cultivation of the pig gut microbiome towards novel bacterial diversity and tailored functional studies.</title>
        <authorList>
            <person name="Wylensek D."/>
            <person name="Hitch T.C.A."/>
            <person name="Clavel T."/>
        </authorList>
    </citation>
    <scope>NUCLEOTIDE SEQUENCE [LARGE SCALE GENOMIC DNA]</scope>
    <source>
        <strain evidence="3 4">Med78-601-WT-4W-RMD-3</strain>
    </source>
</reference>
<protein>
    <submittedName>
        <fullName evidence="3">DUF2508 family protein</fullName>
    </submittedName>
    <submittedName>
        <fullName evidence="2">YaaL family protein</fullName>
    </submittedName>
</protein>
<gene>
    <name evidence="3" type="ORF">FYJ27_07225</name>
    <name evidence="2" type="ORF">L0P62_07520</name>
</gene>
<dbReference type="RefSeq" id="WP_216385122.1">
    <property type="nucleotide sequence ID" value="NZ_JAHLOA010000013.1"/>
</dbReference>
<dbReference type="Pfam" id="PF10704">
    <property type="entry name" value="DUF2508"/>
    <property type="match status" value="1"/>
</dbReference>
<comment type="caution">
    <text evidence="3">The sequence shown here is derived from an EMBL/GenBank/DDBJ whole genome shotgun (WGS) entry which is preliminary data.</text>
</comment>
<evidence type="ECO:0000256" key="1">
    <source>
        <dbReference type="SAM" id="Coils"/>
    </source>
</evidence>
<dbReference type="AlphaFoldDB" id="A0A844FHU8"/>
<organism evidence="3 4">
    <name type="scientific">Anaerosalibacter bizertensis</name>
    <dbReference type="NCBI Taxonomy" id="932217"/>
    <lineage>
        <taxon>Bacteria</taxon>
        <taxon>Bacillati</taxon>
        <taxon>Bacillota</taxon>
        <taxon>Tissierellia</taxon>
        <taxon>Tissierellales</taxon>
        <taxon>Sporanaerobacteraceae</taxon>
        <taxon>Anaerosalibacter</taxon>
    </lineage>
</organism>
<proteinExistence type="predicted"/>
<keyword evidence="1" id="KW-0175">Coiled coil</keyword>
<evidence type="ECO:0000313" key="3">
    <source>
        <dbReference type="EMBL" id="MSS43516.1"/>
    </source>
</evidence>
<feature type="coiled-coil region" evidence="1">
    <location>
        <begin position="19"/>
        <end position="55"/>
    </location>
</feature>
<dbReference type="Proteomes" id="UP001108123">
    <property type="component" value="Unassembled WGS sequence"/>
</dbReference>
<dbReference type="EMBL" id="VULR01000008">
    <property type="protein sequence ID" value="MSS43516.1"/>
    <property type="molecule type" value="Genomic_DNA"/>
</dbReference>
<evidence type="ECO:0000313" key="4">
    <source>
        <dbReference type="Proteomes" id="UP000462760"/>
    </source>
</evidence>
<keyword evidence="5" id="KW-1185">Reference proteome</keyword>
<reference evidence="2" key="2">
    <citation type="submission" date="2022-01" db="EMBL/GenBank/DDBJ databases">
        <title>Collection of gut derived symbiotic bacterial strains cultured from healthy donors.</title>
        <authorList>
            <person name="Lin H."/>
            <person name="Kohout C."/>
            <person name="Waligurski E."/>
            <person name="Pamer E.G."/>
        </authorList>
    </citation>
    <scope>NUCLEOTIDE SEQUENCE</scope>
    <source>
        <strain evidence="2">MSK.14.39</strain>
    </source>
</reference>